<evidence type="ECO:0000313" key="2">
    <source>
        <dbReference type="Proteomes" id="UP000219335"/>
    </source>
</evidence>
<dbReference type="Proteomes" id="UP000219335">
    <property type="component" value="Unassembled WGS sequence"/>
</dbReference>
<dbReference type="EMBL" id="OCMU01000004">
    <property type="protein sequence ID" value="SOD22809.1"/>
    <property type="molecule type" value="Genomic_DNA"/>
</dbReference>
<sequence>MIHVNKSHLSVSLKIGSHVHVRENFKRPIFLCCALQ</sequence>
<gene>
    <name evidence="1" type="ORF">SAMN06297164_3596</name>
</gene>
<reference evidence="1 2" key="1">
    <citation type="submission" date="2017-09" db="EMBL/GenBank/DDBJ databases">
        <authorList>
            <person name="Ehlers B."/>
            <person name="Leendertz F.H."/>
        </authorList>
    </citation>
    <scope>NUCLEOTIDE SEQUENCE [LARGE SCALE GENOMIC DNA]</scope>
    <source>
        <strain evidence="1 2">Nm42</strain>
    </source>
</reference>
<protein>
    <submittedName>
        <fullName evidence="1">Uncharacterized protein</fullName>
    </submittedName>
</protein>
<dbReference type="AlphaFoldDB" id="A0A286ALS1"/>
<accession>A0A286ALS1</accession>
<name>A0A286ALS1_9PROT</name>
<evidence type="ECO:0000313" key="1">
    <source>
        <dbReference type="EMBL" id="SOD22809.1"/>
    </source>
</evidence>
<proteinExistence type="predicted"/>
<organism evidence="1 2">
    <name type="scientific">Nitrosomonas ureae</name>
    <dbReference type="NCBI Taxonomy" id="44577"/>
    <lineage>
        <taxon>Bacteria</taxon>
        <taxon>Pseudomonadati</taxon>
        <taxon>Pseudomonadota</taxon>
        <taxon>Betaproteobacteria</taxon>
        <taxon>Nitrosomonadales</taxon>
        <taxon>Nitrosomonadaceae</taxon>
        <taxon>Nitrosomonas</taxon>
    </lineage>
</organism>